<keyword evidence="5 7" id="KW-0472">Membrane</keyword>
<dbReference type="InterPro" id="IPR002898">
    <property type="entry name" value="MotA_ExbB_proton_chnl"/>
</dbReference>
<feature type="domain" description="MotA/TolQ/ExbB proton channel" evidence="8">
    <location>
        <begin position="37"/>
        <end position="104"/>
    </location>
</feature>
<evidence type="ECO:0000256" key="4">
    <source>
        <dbReference type="ARBA" id="ARBA00022989"/>
    </source>
</evidence>
<keyword evidence="4 7" id="KW-1133">Transmembrane helix</keyword>
<dbReference type="Pfam" id="PF01618">
    <property type="entry name" value="MotA_ExbB"/>
    <property type="match status" value="1"/>
</dbReference>
<keyword evidence="6" id="KW-0813">Transport</keyword>
<protein>
    <submittedName>
        <fullName evidence="9">MotA/TolQ/ExbB proton channel family protein</fullName>
    </submittedName>
</protein>
<dbReference type="GO" id="GO:0005886">
    <property type="term" value="C:plasma membrane"/>
    <property type="evidence" value="ECO:0007669"/>
    <property type="project" value="UniProtKB-SubCell"/>
</dbReference>
<evidence type="ECO:0000256" key="2">
    <source>
        <dbReference type="ARBA" id="ARBA00022475"/>
    </source>
</evidence>
<dbReference type="OrthoDB" id="1001678at2"/>
<sequence>MQWFLNFYSNGGSLFMTFVTIPGVLMLVCAVFKALKMSNKFAPIQKSEKLIKELSLLALMMGIFGQLIGLYGAFEAIEAAGGVSMSLLAAGLKISSHTTLYGFLYFVLGRIALVYFAYTDSIEEK</sequence>
<evidence type="ECO:0000256" key="1">
    <source>
        <dbReference type="ARBA" id="ARBA00004651"/>
    </source>
</evidence>
<comment type="subcellular location">
    <subcellularLocation>
        <location evidence="1">Cell membrane</location>
        <topology evidence="1">Multi-pass membrane protein</topology>
    </subcellularLocation>
    <subcellularLocation>
        <location evidence="6">Membrane</location>
        <topology evidence="6">Multi-pass membrane protein</topology>
    </subcellularLocation>
</comment>
<dbReference type="GO" id="GO:0015031">
    <property type="term" value="P:protein transport"/>
    <property type="evidence" value="ECO:0007669"/>
    <property type="project" value="UniProtKB-KW"/>
</dbReference>
<feature type="transmembrane region" description="Helical" evidence="7">
    <location>
        <begin position="94"/>
        <end position="118"/>
    </location>
</feature>
<gene>
    <name evidence="9" type="ORF">BC781_101106</name>
</gene>
<evidence type="ECO:0000259" key="8">
    <source>
        <dbReference type="Pfam" id="PF01618"/>
    </source>
</evidence>
<feature type="transmembrane region" description="Helical" evidence="7">
    <location>
        <begin position="56"/>
        <end position="74"/>
    </location>
</feature>
<keyword evidence="3 7" id="KW-0812">Transmembrane</keyword>
<evidence type="ECO:0000256" key="7">
    <source>
        <dbReference type="SAM" id="Phobius"/>
    </source>
</evidence>
<dbReference type="RefSeq" id="WP_109615298.1">
    <property type="nucleotide sequence ID" value="NZ_QGDO01000001.1"/>
</dbReference>
<accession>A0A315ZF22</accession>
<comment type="caution">
    <text evidence="9">The sequence shown here is derived from an EMBL/GenBank/DDBJ whole genome shotgun (WGS) entry which is preliminary data.</text>
</comment>
<keyword evidence="6" id="KW-0653">Protein transport</keyword>
<keyword evidence="2" id="KW-1003">Cell membrane</keyword>
<evidence type="ECO:0000313" key="9">
    <source>
        <dbReference type="EMBL" id="PWJ43760.1"/>
    </source>
</evidence>
<evidence type="ECO:0000256" key="5">
    <source>
        <dbReference type="ARBA" id="ARBA00023136"/>
    </source>
</evidence>
<keyword evidence="10" id="KW-1185">Reference proteome</keyword>
<proteinExistence type="inferred from homology"/>
<comment type="similarity">
    <text evidence="6">Belongs to the exbB/tolQ family.</text>
</comment>
<dbReference type="EMBL" id="QGDO01000001">
    <property type="protein sequence ID" value="PWJ43760.1"/>
    <property type="molecule type" value="Genomic_DNA"/>
</dbReference>
<reference evidence="9 10" key="1">
    <citation type="submission" date="2018-03" db="EMBL/GenBank/DDBJ databases">
        <title>Genomic Encyclopedia of Archaeal and Bacterial Type Strains, Phase II (KMG-II): from individual species to whole genera.</title>
        <authorList>
            <person name="Goeker M."/>
        </authorList>
    </citation>
    <scope>NUCLEOTIDE SEQUENCE [LARGE SCALE GENOMIC DNA]</scope>
    <source>
        <strain evidence="9 10">DSM 28229</strain>
    </source>
</reference>
<dbReference type="AlphaFoldDB" id="A0A315ZF22"/>
<name>A0A315ZF22_SEDFL</name>
<feature type="transmembrane region" description="Helical" evidence="7">
    <location>
        <begin position="12"/>
        <end position="35"/>
    </location>
</feature>
<organism evidence="9 10">
    <name type="scientific">Sediminitomix flava</name>
    <dbReference type="NCBI Taxonomy" id="379075"/>
    <lineage>
        <taxon>Bacteria</taxon>
        <taxon>Pseudomonadati</taxon>
        <taxon>Bacteroidota</taxon>
        <taxon>Cytophagia</taxon>
        <taxon>Cytophagales</taxon>
        <taxon>Flammeovirgaceae</taxon>
        <taxon>Sediminitomix</taxon>
    </lineage>
</organism>
<evidence type="ECO:0000256" key="3">
    <source>
        <dbReference type="ARBA" id="ARBA00022692"/>
    </source>
</evidence>
<evidence type="ECO:0000313" key="10">
    <source>
        <dbReference type="Proteomes" id="UP000245535"/>
    </source>
</evidence>
<evidence type="ECO:0000256" key="6">
    <source>
        <dbReference type="RuleBase" id="RU004057"/>
    </source>
</evidence>
<dbReference type="Proteomes" id="UP000245535">
    <property type="component" value="Unassembled WGS sequence"/>
</dbReference>